<evidence type="ECO:0000256" key="2">
    <source>
        <dbReference type="ARBA" id="ARBA00011057"/>
    </source>
</evidence>
<comment type="subcellular location">
    <subcellularLocation>
        <location evidence="1">Mitochondrion</location>
    </subcellularLocation>
</comment>
<keyword evidence="6" id="KW-0687">Ribonucleoprotein</keyword>
<evidence type="ECO:0000256" key="7">
    <source>
        <dbReference type="ARBA" id="ARBA00035133"/>
    </source>
</evidence>
<evidence type="ECO:0000256" key="5">
    <source>
        <dbReference type="ARBA" id="ARBA00023128"/>
    </source>
</evidence>
<comment type="similarity">
    <text evidence="2">Belongs to the mitochondrion-specific ribosomal protein mS31 family.</text>
</comment>
<dbReference type="AlphaFoldDB" id="A0A3P7LM26"/>
<dbReference type="EMBL" id="UYRU01059034">
    <property type="protein sequence ID" value="VDN14370.1"/>
    <property type="molecule type" value="Genomic_DNA"/>
</dbReference>
<name>A0A3P7LM26_DIBLA</name>
<evidence type="ECO:0000256" key="6">
    <source>
        <dbReference type="ARBA" id="ARBA00023274"/>
    </source>
</evidence>
<dbReference type="GO" id="GO:0003735">
    <property type="term" value="F:structural constituent of ribosome"/>
    <property type="evidence" value="ECO:0007669"/>
    <property type="project" value="InterPro"/>
</dbReference>
<dbReference type="PANTHER" id="PTHR13231">
    <property type="entry name" value="MITOCHONDRIAL RIBOSOMAL PROTEIN S31"/>
    <property type="match status" value="1"/>
</dbReference>
<proteinExistence type="inferred from homology"/>
<keyword evidence="5" id="KW-0496">Mitochondrion</keyword>
<dbReference type="InterPro" id="IPR026299">
    <property type="entry name" value="MRP-S31"/>
</dbReference>
<keyword evidence="3" id="KW-0809">Transit peptide</keyword>
<dbReference type="GO" id="GO:0005763">
    <property type="term" value="C:mitochondrial small ribosomal subunit"/>
    <property type="evidence" value="ECO:0007669"/>
    <property type="project" value="InterPro"/>
</dbReference>
<organism evidence="9 10">
    <name type="scientific">Dibothriocephalus latus</name>
    <name type="common">Fish tapeworm</name>
    <name type="synonym">Diphyllobothrium latum</name>
    <dbReference type="NCBI Taxonomy" id="60516"/>
    <lineage>
        <taxon>Eukaryota</taxon>
        <taxon>Metazoa</taxon>
        <taxon>Spiralia</taxon>
        <taxon>Lophotrochozoa</taxon>
        <taxon>Platyhelminthes</taxon>
        <taxon>Cestoda</taxon>
        <taxon>Eucestoda</taxon>
        <taxon>Diphyllobothriidea</taxon>
        <taxon>Diphyllobothriidae</taxon>
        <taxon>Dibothriocephalus</taxon>
    </lineage>
</organism>
<evidence type="ECO:0000313" key="9">
    <source>
        <dbReference type="EMBL" id="VDN14370.1"/>
    </source>
</evidence>
<reference evidence="9 10" key="1">
    <citation type="submission" date="2018-11" db="EMBL/GenBank/DDBJ databases">
        <authorList>
            <consortium name="Pathogen Informatics"/>
        </authorList>
    </citation>
    <scope>NUCLEOTIDE SEQUENCE [LARGE SCALE GENOMIC DNA]</scope>
</reference>
<gene>
    <name evidence="9" type="ORF">DILT_LOCUS10201</name>
</gene>
<evidence type="ECO:0000256" key="4">
    <source>
        <dbReference type="ARBA" id="ARBA00022980"/>
    </source>
</evidence>
<evidence type="ECO:0000256" key="3">
    <source>
        <dbReference type="ARBA" id="ARBA00022946"/>
    </source>
</evidence>
<sequence length="187" mass="21443">IFAIPFVAVTHKLSNFLEPPPKEAGEVVNHNAVFDEVEALELSTYRSKNIANKFEELMQWTLDGKLWRYPIDNEQAHFCCPFYPLSINANFISPPGWDSENNTGFEDHVFLNRFLDRTSKKPAPLTAFMELVCTGLAQNPYLDSTEKRKHLEWFEGYFKTKAGQIEAAVREEKRLAELEAKAKATTQ</sequence>
<dbReference type="Pfam" id="PF15433">
    <property type="entry name" value="MRP-S31"/>
    <property type="match status" value="2"/>
</dbReference>
<feature type="non-terminal residue" evidence="9">
    <location>
        <position position="1"/>
    </location>
</feature>
<dbReference type="OrthoDB" id="5989925at2759"/>
<evidence type="ECO:0000256" key="1">
    <source>
        <dbReference type="ARBA" id="ARBA00004173"/>
    </source>
</evidence>
<dbReference type="PANTHER" id="PTHR13231:SF3">
    <property type="entry name" value="SMALL RIBOSOMAL SUBUNIT PROTEIN MS31"/>
    <property type="match status" value="1"/>
</dbReference>
<keyword evidence="10" id="KW-1185">Reference proteome</keyword>
<protein>
    <recommendedName>
        <fullName evidence="7">Small ribosomal subunit protein mS31</fullName>
    </recommendedName>
    <alternativeName>
        <fullName evidence="8">28S ribosomal protein S31, mitochondrial</fullName>
    </alternativeName>
</protein>
<evidence type="ECO:0000256" key="8">
    <source>
        <dbReference type="ARBA" id="ARBA00035363"/>
    </source>
</evidence>
<accession>A0A3P7LM26</accession>
<keyword evidence="4" id="KW-0689">Ribosomal protein</keyword>
<evidence type="ECO:0000313" key="10">
    <source>
        <dbReference type="Proteomes" id="UP000281553"/>
    </source>
</evidence>
<dbReference type="Proteomes" id="UP000281553">
    <property type="component" value="Unassembled WGS sequence"/>
</dbReference>